<evidence type="ECO:0000313" key="2">
    <source>
        <dbReference type="EMBL" id="KAJ5198837.1"/>
    </source>
</evidence>
<reference evidence="2" key="1">
    <citation type="submission" date="2022-11" db="EMBL/GenBank/DDBJ databases">
        <authorList>
            <person name="Petersen C."/>
        </authorList>
    </citation>
    <scope>NUCLEOTIDE SEQUENCE</scope>
    <source>
        <strain evidence="2">IBT 16849</strain>
    </source>
</reference>
<evidence type="ECO:0000313" key="3">
    <source>
        <dbReference type="Proteomes" id="UP001150879"/>
    </source>
</evidence>
<gene>
    <name evidence="2" type="ORF">N7472_004041</name>
</gene>
<evidence type="ECO:0000256" key="1">
    <source>
        <dbReference type="SAM" id="MobiDB-lite"/>
    </source>
</evidence>
<dbReference type="AlphaFoldDB" id="A0A9W9JMT8"/>
<dbReference type="Proteomes" id="UP001150879">
    <property type="component" value="Unassembled WGS sequence"/>
</dbReference>
<dbReference type="OrthoDB" id="4485682at2759"/>
<accession>A0A9W9JMT8</accession>
<feature type="region of interest" description="Disordered" evidence="1">
    <location>
        <begin position="49"/>
        <end position="72"/>
    </location>
</feature>
<name>A0A9W9JMT8_9EURO</name>
<proteinExistence type="predicted"/>
<dbReference type="EMBL" id="JAPQKP010000003">
    <property type="protein sequence ID" value="KAJ5198837.1"/>
    <property type="molecule type" value="Genomic_DNA"/>
</dbReference>
<protein>
    <submittedName>
        <fullName evidence="2">Uncharacterized protein</fullName>
    </submittedName>
</protein>
<feature type="compositionally biased region" description="Basic and acidic residues" evidence="1">
    <location>
        <begin position="55"/>
        <end position="64"/>
    </location>
</feature>
<keyword evidence="3" id="KW-1185">Reference proteome</keyword>
<sequence length="107" mass="12477">MASFTINISFLPILRPTLSLFRLKYHPKNLPLIFRRTFFYLVVSESSYTSPIDTDNNRPFELDSSKTNLTEPERSPLVGRTIARKKLSLKTRIKSLLIDLSNIERIY</sequence>
<reference evidence="2" key="2">
    <citation type="journal article" date="2023" name="IMA Fungus">
        <title>Comparative genomic study of the Penicillium genus elucidates a diverse pangenome and 15 lateral gene transfer events.</title>
        <authorList>
            <person name="Petersen C."/>
            <person name="Sorensen T."/>
            <person name="Nielsen M.R."/>
            <person name="Sondergaard T.E."/>
            <person name="Sorensen J.L."/>
            <person name="Fitzpatrick D.A."/>
            <person name="Frisvad J.C."/>
            <person name="Nielsen K.L."/>
        </authorList>
    </citation>
    <scope>NUCLEOTIDE SEQUENCE</scope>
    <source>
        <strain evidence="2">IBT 16849</strain>
    </source>
</reference>
<organism evidence="2 3">
    <name type="scientific">Penicillium cf. griseofulvum</name>
    <dbReference type="NCBI Taxonomy" id="2972120"/>
    <lineage>
        <taxon>Eukaryota</taxon>
        <taxon>Fungi</taxon>
        <taxon>Dikarya</taxon>
        <taxon>Ascomycota</taxon>
        <taxon>Pezizomycotina</taxon>
        <taxon>Eurotiomycetes</taxon>
        <taxon>Eurotiomycetidae</taxon>
        <taxon>Eurotiales</taxon>
        <taxon>Aspergillaceae</taxon>
        <taxon>Penicillium</taxon>
    </lineage>
</organism>
<comment type="caution">
    <text evidence="2">The sequence shown here is derived from an EMBL/GenBank/DDBJ whole genome shotgun (WGS) entry which is preliminary data.</text>
</comment>